<dbReference type="Proteomes" id="UP000182060">
    <property type="component" value="Chromosome"/>
</dbReference>
<gene>
    <name evidence="1" type="ORF">AOC25_03640</name>
</gene>
<protein>
    <submittedName>
        <fullName evidence="1">Uncharacterized protein</fullName>
    </submittedName>
</protein>
<dbReference type="AlphaFoldDB" id="A0AAC9IRZ3"/>
<evidence type="ECO:0000313" key="2">
    <source>
        <dbReference type="Proteomes" id="UP000182060"/>
    </source>
</evidence>
<accession>A0AAC9IRZ3</accession>
<reference evidence="1" key="1">
    <citation type="journal article" date="2017" name="Appl. Environ. Microbiol.">
        <title>Microdiversification of a pelagic Polynucleobacter species is mainly driven by acquisition of genomic islands from a partially interspecific gene pool.</title>
        <authorList>
            <person name="Hoetzinger M."/>
            <person name="Hahn M.W."/>
            <person name="Jezberova J."/>
            <person name="Schmidt J."/>
            <person name="Koll U."/>
        </authorList>
    </citation>
    <scope>NUCLEOTIDE SEQUENCE</scope>
    <source>
        <strain evidence="1">MWH-RechtKol4</strain>
    </source>
</reference>
<dbReference type="EMBL" id="CP015017">
    <property type="protein sequence ID" value="APC00785.1"/>
    <property type="molecule type" value="Genomic_DNA"/>
</dbReference>
<organism evidence="1 2">
    <name type="scientific">Polynucleobacter asymbioticus</name>
    <dbReference type="NCBI Taxonomy" id="576611"/>
    <lineage>
        <taxon>Bacteria</taxon>
        <taxon>Pseudomonadati</taxon>
        <taxon>Pseudomonadota</taxon>
        <taxon>Betaproteobacteria</taxon>
        <taxon>Burkholderiales</taxon>
        <taxon>Burkholderiaceae</taxon>
        <taxon>Polynucleobacter</taxon>
    </lineage>
</organism>
<dbReference type="RefSeq" id="WP_071538947.1">
    <property type="nucleotide sequence ID" value="NZ_CP015017.1"/>
</dbReference>
<evidence type="ECO:0000313" key="1">
    <source>
        <dbReference type="EMBL" id="APC00785.1"/>
    </source>
</evidence>
<proteinExistence type="predicted"/>
<sequence>MSTLDDMASDREMADRELSIKHARERNQPIKFTGRCLSEKCNAQIEKGRFCDSWCREDYEHGLRMKQIAGKK</sequence>
<name>A0AAC9IRZ3_9BURK</name>